<feature type="region of interest" description="Disordered" evidence="1">
    <location>
        <begin position="104"/>
        <end position="128"/>
    </location>
</feature>
<dbReference type="EMBL" id="AOMB01000009">
    <property type="protein sequence ID" value="EMA40800.1"/>
    <property type="molecule type" value="Genomic_DNA"/>
</dbReference>
<reference evidence="2 3" key="1">
    <citation type="journal article" date="2014" name="PLoS Genet.">
        <title>Phylogenetically driven sequencing of extremely halophilic archaea reveals strategies for static and dynamic osmo-response.</title>
        <authorList>
            <person name="Becker E.A."/>
            <person name="Seitzer P.M."/>
            <person name="Tritt A."/>
            <person name="Larsen D."/>
            <person name="Krusor M."/>
            <person name="Yao A.I."/>
            <person name="Wu D."/>
            <person name="Madern D."/>
            <person name="Eisen J.A."/>
            <person name="Darling A.E."/>
            <person name="Facciotti M.T."/>
        </authorList>
    </citation>
    <scope>NUCLEOTIDE SEQUENCE [LARGE SCALE GENOMIC DNA]</scope>
    <source>
        <strain evidence="2 3">100A6</strain>
    </source>
</reference>
<evidence type="ECO:0000313" key="2">
    <source>
        <dbReference type="EMBL" id="EMA40800.1"/>
    </source>
</evidence>
<dbReference type="AlphaFoldDB" id="M0M8R1"/>
<keyword evidence="3" id="KW-1185">Reference proteome</keyword>
<dbReference type="OrthoDB" id="213965at2157"/>
<sequence length="128" mass="14022">MAIDRITAEADLVRTALQQKYLDDVGEPVVRVDPEGNADLFVHEEGFDNPEGEIDQPDEGVDIRPERFVGSDLDLPGPDEELSGDELQTLTERLGSELEAALAEEVDLNADRDGDEEVVPVEYSTEGP</sequence>
<dbReference type="Proteomes" id="UP000011566">
    <property type="component" value="Unassembled WGS sequence"/>
</dbReference>
<evidence type="ECO:0000313" key="3">
    <source>
        <dbReference type="Proteomes" id="UP000011566"/>
    </source>
</evidence>
<organism evidence="2 3">
    <name type="scientific">Halococcus hamelinensis 100A6</name>
    <dbReference type="NCBI Taxonomy" id="1132509"/>
    <lineage>
        <taxon>Archaea</taxon>
        <taxon>Methanobacteriati</taxon>
        <taxon>Methanobacteriota</taxon>
        <taxon>Stenosarchaea group</taxon>
        <taxon>Halobacteria</taxon>
        <taxon>Halobacteriales</taxon>
        <taxon>Halococcaceae</taxon>
        <taxon>Halococcus</taxon>
    </lineage>
</organism>
<evidence type="ECO:0000256" key="1">
    <source>
        <dbReference type="SAM" id="MobiDB-lite"/>
    </source>
</evidence>
<accession>M0M8R1</accession>
<comment type="caution">
    <text evidence="2">The sequence shown here is derived from an EMBL/GenBank/DDBJ whole genome shotgun (WGS) entry which is preliminary data.</text>
</comment>
<feature type="compositionally biased region" description="Acidic residues" evidence="1">
    <location>
        <begin position="104"/>
        <end position="119"/>
    </location>
</feature>
<gene>
    <name evidence="2" type="ORF">C447_03361</name>
</gene>
<name>M0M8R1_9EURY</name>
<proteinExistence type="predicted"/>
<protein>
    <submittedName>
        <fullName evidence="2">Uncharacterized protein</fullName>
    </submittedName>
</protein>
<dbReference type="RefSeq" id="WP_007690897.1">
    <property type="nucleotide sequence ID" value="NZ_AJRK01000374.1"/>
</dbReference>
<dbReference type="PATRIC" id="fig|1132509.6.peg.790"/>